<reference evidence="2" key="2">
    <citation type="journal article" date="2014" name="ISME J.">
        <title>Microbial stratification in low pH oxic and suboxic macroscopic growths along an acid mine drainage.</title>
        <authorList>
            <person name="Mendez-Garcia C."/>
            <person name="Mesa V."/>
            <person name="Sprenger R.R."/>
            <person name="Richter M."/>
            <person name="Diez M.S."/>
            <person name="Solano J."/>
            <person name="Bargiela R."/>
            <person name="Golyshina O.V."/>
            <person name="Manteca A."/>
            <person name="Ramos J.L."/>
            <person name="Gallego J.R."/>
            <person name="Llorente I."/>
            <person name="Martins Dos Santos V.A."/>
            <person name="Jensen O.N."/>
            <person name="Pelaez A.I."/>
            <person name="Sanchez J."/>
            <person name="Ferrer M."/>
        </authorList>
    </citation>
    <scope>NUCLEOTIDE SEQUENCE</scope>
</reference>
<accession>T0ZL03</accession>
<name>T0ZL03_9ZZZZ</name>
<dbReference type="EMBL" id="AUZX01010987">
    <property type="protein sequence ID" value="EQD45107.1"/>
    <property type="molecule type" value="Genomic_DNA"/>
</dbReference>
<feature type="transmembrane region" description="Helical" evidence="1">
    <location>
        <begin position="33"/>
        <end position="52"/>
    </location>
</feature>
<dbReference type="PANTHER" id="PTHR30469:SF15">
    <property type="entry name" value="HLYD FAMILY OF SECRETION PROTEINS"/>
    <property type="match status" value="1"/>
</dbReference>
<dbReference type="PANTHER" id="PTHR30469">
    <property type="entry name" value="MULTIDRUG RESISTANCE PROTEIN MDTA"/>
    <property type="match status" value="1"/>
</dbReference>
<evidence type="ECO:0000256" key="1">
    <source>
        <dbReference type="SAM" id="Phobius"/>
    </source>
</evidence>
<dbReference type="GO" id="GO:0015562">
    <property type="term" value="F:efflux transmembrane transporter activity"/>
    <property type="evidence" value="ECO:0007669"/>
    <property type="project" value="TreeGrafter"/>
</dbReference>
<comment type="caution">
    <text evidence="2">The sequence shown here is derived from an EMBL/GenBank/DDBJ whole genome shotgun (WGS) entry which is preliminary data.</text>
</comment>
<keyword evidence="1" id="KW-0472">Membrane</keyword>
<sequence length="241" mass="24913">TSVAVDTGGGPWIGLDRPPADTATERGVGTRKLWWLAAGVLLALAVAAGVTMRVTRASKPLTPLADQRNIPLVSTFVPGVRPVNTEVMVTGSISARHDLPIGDGGQAERIVAVYVQVGDVVRRGQILAQLDDSVLKPQVAELAAALARAQAQAALAAAEYRRAVAIGPNGGLSAQNVEQLQAAAAMDDANTRMVAAQLRQKRAELALTRIVAPEAGTVLTRAAEIGQVASPRRPAAVHPGG</sequence>
<keyword evidence="1" id="KW-0812">Transmembrane</keyword>
<dbReference type="GO" id="GO:1990281">
    <property type="term" value="C:efflux pump complex"/>
    <property type="evidence" value="ECO:0007669"/>
    <property type="project" value="TreeGrafter"/>
</dbReference>
<organism evidence="2">
    <name type="scientific">mine drainage metagenome</name>
    <dbReference type="NCBI Taxonomy" id="410659"/>
    <lineage>
        <taxon>unclassified sequences</taxon>
        <taxon>metagenomes</taxon>
        <taxon>ecological metagenomes</taxon>
    </lineage>
</organism>
<evidence type="ECO:0000313" key="2">
    <source>
        <dbReference type="EMBL" id="EQD45107.1"/>
    </source>
</evidence>
<dbReference type="Gene3D" id="2.40.50.100">
    <property type="match status" value="1"/>
</dbReference>
<protein>
    <submittedName>
        <fullName evidence="2">Efflux transporter, RND family, MFP subunit</fullName>
    </submittedName>
</protein>
<feature type="non-terminal residue" evidence="2">
    <location>
        <position position="1"/>
    </location>
</feature>
<reference evidence="2" key="1">
    <citation type="submission" date="2013-08" db="EMBL/GenBank/DDBJ databases">
        <authorList>
            <person name="Mendez C."/>
            <person name="Richter M."/>
            <person name="Ferrer M."/>
            <person name="Sanchez J."/>
        </authorList>
    </citation>
    <scope>NUCLEOTIDE SEQUENCE</scope>
</reference>
<gene>
    <name evidence="2" type="ORF">B1A_14959</name>
</gene>
<dbReference type="AlphaFoldDB" id="T0ZL03"/>
<dbReference type="SUPFAM" id="SSF111369">
    <property type="entry name" value="HlyD-like secretion proteins"/>
    <property type="match status" value="1"/>
</dbReference>
<keyword evidence="1" id="KW-1133">Transmembrane helix</keyword>
<proteinExistence type="predicted"/>